<name>A0ABT9NZ80_9ACTN</name>
<feature type="compositionally biased region" description="Basic and acidic residues" evidence="1">
    <location>
        <begin position="19"/>
        <end position="45"/>
    </location>
</feature>
<feature type="region of interest" description="Disordered" evidence="1">
    <location>
        <begin position="1"/>
        <end position="50"/>
    </location>
</feature>
<evidence type="ECO:0000256" key="1">
    <source>
        <dbReference type="SAM" id="MobiDB-lite"/>
    </source>
</evidence>
<comment type="caution">
    <text evidence="3">The sequence shown here is derived from an EMBL/GenBank/DDBJ whole genome shotgun (WGS) entry which is preliminary data.</text>
</comment>
<protein>
    <submittedName>
        <fullName evidence="3">Uncharacterized protein (DUF2236 family)</fullName>
    </submittedName>
</protein>
<dbReference type="RefSeq" id="WP_307239237.1">
    <property type="nucleotide sequence ID" value="NZ_JAUSQZ010000001.1"/>
</dbReference>
<dbReference type="PANTHER" id="PTHR36151">
    <property type="entry name" value="BLR2777 PROTEIN"/>
    <property type="match status" value="1"/>
</dbReference>
<feature type="compositionally biased region" description="Basic and acidic residues" evidence="1">
    <location>
        <begin position="1"/>
        <end position="12"/>
    </location>
</feature>
<evidence type="ECO:0000313" key="3">
    <source>
        <dbReference type="EMBL" id="MDP9825449.1"/>
    </source>
</evidence>
<accession>A0ABT9NZ80</accession>
<reference evidence="3 4" key="1">
    <citation type="submission" date="2023-07" db="EMBL/GenBank/DDBJ databases">
        <title>Sequencing the genomes of 1000 actinobacteria strains.</title>
        <authorList>
            <person name="Klenk H.-P."/>
        </authorList>
    </citation>
    <scope>NUCLEOTIDE SEQUENCE [LARGE SCALE GENOMIC DNA]</scope>
    <source>
        <strain evidence="3 4">DSM 44388</strain>
    </source>
</reference>
<dbReference type="EMBL" id="JAUSQZ010000001">
    <property type="protein sequence ID" value="MDP9825449.1"/>
    <property type="molecule type" value="Genomic_DNA"/>
</dbReference>
<organism evidence="3 4">
    <name type="scientific">Kineosporia succinea</name>
    <dbReference type="NCBI Taxonomy" id="84632"/>
    <lineage>
        <taxon>Bacteria</taxon>
        <taxon>Bacillati</taxon>
        <taxon>Actinomycetota</taxon>
        <taxon>Actinomycetes</taxon>
        <taxon>Kineosporiales</taxon>
        <taxon>Kineosporiaceae</taxon>
        <taxon>Kineosporia</taxon>
    </lineage>
</organism>
<proteinExistence type="predicted"/>
<gene>
    <name evidence="3" type="ORF">J2S57_001198</name>
</gene>
<dbReference type="InterPro" id="IPR018713">
    <property type="entry name" value="MPAB/Lcp_cat_dom"/>
</dbReference>
<feature type="domain" description="ER-bound oxygenase mpaB/mpaB'/Rubber oxygenase catalytic" evidence="2">
    <location>
        <begin position="60"/>
        <end position="273"/>
    </location>
</feature>
<dbReference type="PANTHER" id="PTHR36151:SF3">
    <property type="entry name" value="ER-BOUND OXYGENASE MPAB_MPAB'_RUBBER OXYGENASE CATALYTIC DOMAIN-CONTAINING PROTEIN"/>
    <property type="match status" value="1"/>
</dbReference>
<evidence type="ECO:0000259" key="2">
    <source>
        <dbReference type="Pfam" id="PF09995"/>
    </source>
</evidence>
<dbReference type="Proteomes" id="UP001235712">
    <property type="component" value="Unassembled WGS sequence"/>
</dbReference>
<keyword evidence="4" id="KW-1185">Reference proteome</keyword>
<evidence type="ECO:0000313" key="4">
    <source>
        <dbReference type="Proteomes" id="UP001235712"/>
    </source>
</evidence>
<sequence length="302" mass="33556">MEHRQVRPEAPRPLENWDALEHPADSGRPDEHALDADHDADHENDQGGQWGLFGPRTVTWRVHSDPLIGLATLRALAMQVLHPEGMANVFATARRVDDPWDRLQWAQRHIGAVVFGNSIEAAMTGARLRAVMGQVSGWSGDGDEFRGDDEELVLWMHCCQVASSVEVTRRGGLDLTDAEHETYLQEQVRTAAVWGLEPDRVPATRRDLTRYFRRVRPQLRMTHEARAFISSLLSPAVPDLIAMTQRNRPTWAPVAGLAWSSLPGWARTMYSSGPGDGAGSLAPAAATVALHSLRDELHRTRP</sequence>
<dbReference type="Pfam" id="PF09995">
    <property type="entry name" value="MPAB_Lcp_cat"/>
    <property type="match status" value="1"/>
</dbReference>